<evidence type="ECO:0000313" key="2">
    <source>
        <dbReference type="Proteomes" id="UP000253319"/>
    </source>
</evidence>
<evidence type="ECO:0000313" key="1">
    <source>
        <dbReference type="EMBL" id="RBA28972.1"/>
    </source>
</evidence>
<organism evidence="1 2">
    <name type="scientific">Flavobacterium tibetense</name>
    <dbReference type="NCBI Taxonomy" id="2233533"/>
    <lineage>
        <taxon>Bacteria</taxon>
        <taxon>Pseudomonadati</taxon>
        <taxon>Bacteroidota</taxon>
        <taxon>Flavobacteriia</taxon>
        <taxon>Flavobacteriales</taxon>
        <taxon>Flavobacteriaceae</taxon>
        <taxon>Flavobacterium</taxon>
    </lineage>
</organism>
<dbReference type="Proteomes" id="UP000253319">
    <property type="component" value="Unassembled WGS sequence"/>
</dbReference>
<reference evidence="1 2" key="1">
    <citation type="submission" date="2018-06" db="EMBL/GenBank/DDBJ databases">
        <title>Flavobacterium tibetense sp. nov., isolated from a wetland YonghuCo on Tibetan Plateau.</title>
        <authorList>
            <person name="Xing P."/>
            <person name="Phurbu D."/>
            <person name="Lu H."/>
        </authorList>
    </citation>
    <scope>NUCLEOTIDE SEQUENCE [LARGE SCALE GENOMIC DNA]</scope>
    <source>
        <strain evidence="1 2">YH5</strain>
    </source>
</reference>
<dbReference type="EMBL" id="QLST01000004">
    <property type="protein sequence ID" value="RBA28972.1"/>
    <property type="molecule type" value="Genomic_DNA"/>
</dbReference>
<dbReference type="AlphaFoldDB" id="A0A365P362"/>
<proteinExistence type="predicted"/>
<accession>A0A365P362</accession>
<gene>
    <name evidence="1" type="ORF">DPN68_04210</name>
</gene>
<name>A0A365P362_9FLAO</name>
<protein>
    <submittedName>
        <fullName evidence="1">Uncharacterized protein</fullName>
    </submittedName>
</protein>
<keyword evidence="2" id="KW-1185">Reference proteome</keyword>
<comment type="caution">
    <text evidence="1">The sequence shown here is derived from an EMBL/GenBank/DDBJ whole genome shotgun (WGS) entry which is preliminary data.</text>
</comment>
<sequence length="72" mass="8878">MVFAFFWKRVKNKDKRFVLIGTRMIRMHYNADFIRFYKLCEIFNFLNLCSNKILIFELDFVLVLELFVFLTP</sequence>